<name>A0A9Q3GRY8_9BASI</name>
<protein>
    <recommendedName>
        <fullName evidence="1">Integrase zinc-binding domain-containing protein</fullName>
    </recommendedName>
</protein>
<dbReference type="Pfam" id="PF17921">
    <property type="entry name" value="Integrase_H2C2"/>
    <property type="match status" value="1"/>
</dbReference>
<dbReference type="InterPro" id="IPR041588">
    <property type="entry name" value="Integrase_H2C2"/>
</dbReference>
<reference evidence="2" key="1">
    <citation type="submission" date="2021-03" db="EMBL/GenBank/DDBJ databases">
        <title>Draft genome sequence of rust myrtle Austropuccinia psidii MF-1, a brazilian biotype.</title>
        <authorList>
            <person name="Quecine M.C."/>
            <person name="Pachon D.M.R."/>
            <person name="Bonatelli M.L."/>
            <person name="Correr F.H."/>
            <person name="Franceschini L.M."/>
            <person name="Leite T.F."/>
            <person name="Margarido G.R.A."/>
            <person name="Almeida C.A."/>
            <person name="Ferrarezi J.A."/>
            <person name="Labate C.A."/>
        </authorList>
    </citation>
    <scope>NUCLEOTIDE SEQUENCE</scope>
    <source>
        <strain evidence="2">MF-1</strain>
    </source>
</reference>
<accession>A0A9Q3GRY8</accession>
<proteinExistence type="predicted"/>
<keyword evidence="3" id="KW-1185">Reference proteome</keyword>
<sequence length="117" mass="13950">MLNELFSSATKAYAKKNQCGILLQLFQQRYRRAELGSQLEEPWLRDYKDNKFFLIGGLLYHSEKHTNSLKAIDIDNISLILQECHDFPYMRHMSEDRTKKRVARTAWWPQVEQELSE</sequence>
<evidence type="ECO:0000259" key="1">
    <source>
        <dbReference type="Pfam" id="PF17921"/>
    </source>
</evidence>
<gene>
    <name evidence="2" type="ORF">O181_017416</name>
</gene>
<dbReference type="EMBL" id="AVOT02004898">
    <property type="protein sequence ID" value="MBW0477701.1"/>
    <property type="molecule type" value="Genomic_DNA"/>
</dbReference>
<comment type="caution">
    <text evidence="2">The sequence shown here is derived from an EMBL/GenBank/DDBJ whole genome shotgun (WGS) entry which is preliminary data.</text>
</comment>
<evidence type="ECO:0000313" key="3">
    <source>
        <dbReference type="Proteomes" id="UP000765509"/>
    </source>
</evidence>
<dbReference type="AlphaFoldDB" id="A0A9Q3GRY8"/>
<evidence type="ECO:0000313" key="2">
    <source>
        <dbReference type="EMBL" id="MBW0477701.1"/>
    </source>
</evidence>
<feature type="domain" description="Integrase zinc-binding" evidence="1">
    <location>
        <begin position="77"/>
        <end position="114"/>
    </location>
</feature>
<organism evidence="2 3">
    <name type="scientific">Austropuccinia psidii MF-1</name>
    <dbReference type="NCBI Taxonomy" id="1389203"/>
    <lineage>
        <taxon>Eukaryota</taxon>
        <taxon>Fungi</taxon>
        <taxon>Dikarya</taxon>
        <taxon>Basidiomycota</taxon>
        <taxon>Pucciniomycotina</taxon>
        <taxon>Pucciniomycetes</taxon>
        <taxon>Pucciniales</taxon>
        <taxon>Sphaerophragmiaceae</taxon>
        <taxon>Austropuccinia</taxon>
    </lineage>
</organism>
<dbReference type="Proteomes" id="UP000765509">
    <property type="component" value="Unassembled WGS sequence"/>
</dbReference>
<dbReference type="Gene3D" id="1.10.340.70">
    <property type="match status" value="1"/>
</dbReference>